<evidence type="ECO:0000256" key="17">
    <source>
        <dbReference type="ARBA" id="ARBA00030634"/>
    </source>
</evidence>
<dbReference type="InterPro" id="IPR020084">
    <property type="entry name" value="NUDIX_hydrolase_CS"/>
</dbReference>
<dbReference type="CDD" id="cd03427">
    <property type="entry name" value="NUDIX_MTH1_Nudt1"/>
    <property type="match status" value="1"/>
</dbReference>
<evidence type="ECO:0000256" key="13">
    <source>
        <dbReference type="ARBA" id="ARBA00024596"/>
    </source>
</evidence>
<comment type="caution">
    <text evidence="27">The sequence shown here is derived from an EMBL/GenBank/DDBJ whole genome shotgun (WGS) entry which is preliminary data.</text>
</comment>
<evidence type="ECO:0000256" key="22">
    <source>
        <dbReference type="ARBA" id="ARBA00048894"/>
    </source>
</evidence>
<dbReference type="GO" id="GO:0008413">
    <property type="term" value="F:8-oxo-7,8-dihydroguanosine triphosphate pyrophosphatase activity"/>
    <property type="evidence" value="ECO:0007669"/>
    <property type="project" value="InterPro"/>
</dbReference>
<dbReference type="InterPro" id="IPR000086">
    <property type="entry name" value="NUDIX_hydrolase_dom"/>
</dbReference>
<dbReference type="EC" id="3.6.1.56" evidence="14"/>
<dbReference type="InterPro" id="IPR003563">
    <property type="entry name" value="8ODP"/>
</dbReference>
<keyword evidence="7 25" id="KW-0378">Hydrolase</keyword>
<evidence type="ECO:0000256" key="2">
    <source>
        <dbReference type="ARBA" id="ARBA00004496"/>
    </source>
</evidence>
<evidence type="ECO:0000256" key="15">
    <source>
        <dbReference type="ARBA" id="ARBA00026218"/>
    </source>
</evidence>
<sequence>MRDTSLVYLLDGAGRVLLGRKRRGMGVGKWNGFGGKIEPGETMRQCAARELREESGITVRPEDLDLAADLYFDQPSDGRWSHGGMVYFVRKWQGVPHLSEEMEPRWFSLDQLPYEEMWEADRIWLPQLLAGKQLRGTILFAPDGDHVIQSIFQEVHLDEKK</sequence>
<evidence type="ECO:0000256" key="14">
    <source>
        <dbReference type="ARBA" id="ARBA00026103"/>
    </source>
</evidence>
<dbReference type="PROSITE" id="PS51462">
    <property type="entry name" value="NUDIX"/>
    <property type="match status" value="1"/>
</dbReference>
<comment type="catalytic activity">
    <reaction evidence="21">
        <text>N(6)-methyl-ATP + H2O = N(6)-methyl-AMP + diphosphate + H(+)</text>
        <dbReference type="Rhea" id="RHEA:67608"/>
        <dbReference type="ChEBI" id="CHEBI:15377"/>
        <dbReference type="ChEBI" id="CHEBI:15378"/>
        <dbReference type="ChEBI" id="CHEBI:33019"/>
        <dbReference type="ChEBI" id="CHEBI:144842"/>
        <dbReference type="ChEBI" id="CHEBI:172873"/>
    </reaction>
    <physiologicalReaction direction="left-to-right" evidence="21">
        <dbReference type="Rhea" id="RHEA:67609"/>
    </physiologicalReaction>
</comment>
<evidence type="ECO:0000256" key="11">
    <source>
        <dbReference type="ARBA" id="ARBA00024459"/>
    </source>
</evidence>
<gene>
    <name evidence="27" type="ORF">SAMN05216495_1253</name>
</gene>
<evidence type="ECO:0000256" key="10">
    <source>
        <dbReference type="ARBA" id="ARBA00024448"/>
    </source>
</evidence>
<dbReference type="GO" id="GO:0046872">
    <property type="term" value="F:metal ion binding"/>
    <property type="evidence" value="ECO:0007669"/>
    <property type="project" value="UniProtKB-KW"/>
</dbReference>
<keyword evidence="5" id="KW-0963">Cytoplasm</keyword>
<comment type="catalytic activity">
    <reaction evidence="11">
        <text>2-oxo-dATP + H2O = 2-oxo-dAMP + diphosphate + H(+)</text>
        <dbReference type="Rhea" id="RHEA:31583"/>
        <dbReference type="ChEBI" id="CHEBI:15377"/>
        <dbReference type="ChEBI" id="CHEBI:15378"/>
        <dbReference type="ChEBI" id="CHEBI:33019"/>
        <dbReference type="ChEBI" id="CHEBI:63212"/>
        <dbReference type="ChEBI" id="CHEBI:77897"/>
        <dbReference type="EC" id="3.6.1.56"/>
    </reaction>
    <physiologicalReaction direction="left-to-right" evidence="11">
        <dbReference type="Rhea" id="RHEA:31584"/>
    </physiologicalReaction>
</comment>
<evidence type="ECO:0000256" key="4">
    <source>
        <dbReference type="ARBA" id="ARBA00011245"/>
    </source>
</evidence>
<comment type="catalytic activity">
    <reaction evidence="13">
        <text>2-oxo-ATP + H2O = 2-oxo-AMP + diphosphate + H(+)</text>
        <dbReference type="Rhea" id="RHEA:67392"/>
        <dbReference type="ChEBI" id="CHEBI:15377"/>
        <dbReference type="ChEBI" id="CHEBI:15378"/>
        <dbReference type="ChEBI" id="CHEBI:33019"/>
        <dbReference type="ChEBI" id="CHEBI:71395"/>
        <dbReference type="ChEBI" id="CHEBI:172878"/>
    </reaction>
    <physiologicalReaction direction="left-to-right" evidence="13">
        <dbReference type="Rhea" id="RHEA:67393"/>
    </physiologicalReaction>
</comment>
<comment type="catalytic activity">
    <reaction evidence="12">
        <text>8-oxo-dGTP + H2O = 8-oxo-dGMP + diphosphate + H(+)</text>
        <dbReference type="Rhea" id="RHEA:31575"/>
        <dbReference type="ChEBI" id="CHEBI:15377"/>
        <dbReference type="ChEBI" id="CHEBI:15378"/>
        <dbReference type="ChEBI" id="CHEBI:33019"/>
        <dbReference type="ChEBI" id="CHEBI:63224"/>
        <dbReference type="ChEBI" id="CHEBI:77896"/>
    </reaction>
    <physiologicalReaction direction="left-to-right" evidence="12">
        <dbReference type="Rhea" id="RHEA:31576"/>
    </physiologicalReaction>
</comment>
<dbReference type="Proteomes" id="UP000182379">
    <property type="component" value="Unassembled WGS sequence"/>
</dbReference>
<evidence type="ECO:0000256" key="3">
    <source>
        <dbReference type="ARBA" id="ARBA00005582"/>
    </source>
</evidence>
<comment type="subunit">
    <text evidence="4">Monomer.</text>
</comment>
<dbReference type="PANTHER" id="PTHR43758:SF2">
    <property type="entry name" value="OXIDIZED PURINE NUCLEOSIDE TRIPHOSPHATE HYDROLASE"/>
    <property type="match status" value="1"/>
</dbReference>
<evidence type="ECO:0000256" key="18">
    <source>
        <dbReference type="ARBA" id="ARBA00030682"/>
    </source>
</evidence>
<comment type="cofactor">
    <cofactor evidence="1">
        <name>Mg(2+)</name>
        <dbReference type="ChEBI" id="CHEBI:18420"/>
    </cofactor>
</comment>
<dbReference type="InterPro" id="IPR020476">
    <property type="entry name" value="Nudix_hydrolase"/>
</dbReference>
<evidence type="ECO:0000256" key="21">
    <source>
        <dbReference type="ARBA" id="ARBA00048002"/>
    </source>
</evidence>
<keyword evidence="6" id="KW-0479">Metal-binding</keyword>
<dbReference type="InterPro" id="IPR015797">
    <property type="entry name" value="NUDIX_hydrolase-like_dom_sf"/>
</dbReference>
<dbReference type="PROSITE" id="PS00893">
    <property type="entry name" value="NUDIX_BOX"/>
    <property type="match status" value="1"/>
</dbReference>
<evidence type="ECO:0000256" key="25">
    <source>
        <dbReference type="RuleBase" id="RU003476"/>
    </source>
</evidence>
<dbReference type="GO" id="GO:0042262">
    <property type="term" value="P:DNA protection"/>
    <property type="evidence" value="ECO:0007669"/>
    <property type="project" value="InterPro"/>
</dbReference>
<dbReference type="Gene3D" id="3.90.79.10">
    <property type="entry name" value="Nucleoside Triphosphate Pyrophosphohydrolase"/>
    <property type="match status" value="1"/>
</dbReference>
<keyword evidence="8" id="KW-0460">Magnesium</keyword>
<dbReference type="GO" id="GO:0005737">
    <property type="term" value="C:cytoplasm"/>
    <property type="evidence" value="ECO:0007669"/>
    <property type="project" value="UniProtKB-SubCell"/>
</dbReference>
<evidence type="ECO:0000256" key="5">
    <source>
        <dbReference type="ARBA" id="ARBA00022490"/>
    </source>
</evidence>
<proteinExistence type="inferred from homology"/>
<feature type="domain" description="Nudix hydrolase" evidence="26">
    <location>
        <begin position="1"/>
        <end position="130"/>
    </location>
</feature>
<evidence type="ECO:0000259" key="26">
    <source>
        <dbReference type="PROSITE" id="PS51462"/>
    </source>
</evidence>
<evidence type="ECO:0000256" key="12">
    <source>
        <dbReference type="ARBA" id="ARBA00024486"/>
    </source>
</evidence>
<comment type="subcellular location">
    <subcellularLocation>
        <location evidence="2">Cytoplasm</location>
    </subcellularLocation>
</comment>
<name>A0A1H3AY75_ACIFE</name>
<evidence type="ECO:0000313" key="27">
    <source>
        <dbReference type="EMBL" id="SDX34680.1"/>
    </source>
</evidence>
<dbReference type="EMBL" id="FNOP01000025">
    <property type="protein sequence ID" value="SDX34680.1"/>
    <property type="molecule type" value="Genomic_DNA"/>
</dbReference>
<evidence type="ECO:0000256" key="6">
    <source>
        <dbReference type="ARBA" id="ARBA00022723"/>
    </source>
</evidence>
<keyword evidence="9" id="KW-0694">RNA-binding</keyword>
<dbReference type="GO" id="GO:0003723">
    <property type="term" value="F:RNA binding"/>
    <property type="evidence" value="ECO:0007669"/>
    <property type="project" value="UniProtKB-KW"/>
</dbReference>
<evidence type="ECO:0000256" key="9">
    <source>
        <dbReference type="ARBA" id="ARBA00022884"/>
    </source>
</evidence>
<evidence type="ECO:0000256" key="8">
    <source>
        <dbReference type="ARBA" id="ARBA00022842"/>
    </source>
</evidence>
<evidence type="ECO:0000256" key="23">
    <source>
        <dbReference type="ARBA" id="ARBA00049032"/>
    </source>
</evidence>
<dbReference type="PANTHER" id="PTHR43758">
    <property type="entry name" value="7,8-DIHYDRO-8-OXOGUANINE TRIPHOSPHATASE"/>
    <property type="match status" value="1"/>
</dbReference>
<comment type="function">
    <text evidence="24">Oxidized purine nucleoside triphosphate hydrolase which is a prominent sanitizer of the oxidized nucleotide pool. Catalyzes the hydrolysis of 2-oxo-dATP (2-hydroxy-dATP) into 2-oxo-dAMP. Also has a significant hydrolase activity toward 2-oxo-ATP, 8-oxo-dGTP and 8-oxo-dATP. Through the hydrolysis of oxidized purine nucleoside triphosphates, prevents their incorporation into DNA and the subsequent transversions A:T to C:G and G:C to T:A. Also catalyzes the hydrolysis of methylated purine nucleoside triphosphate preventing their integration into DNA. Through this antimutagenic activity protects cells from oxidative stress.</text>
</comment>
<dbReference type="Pfam" id="PF00293">
    <property type="entry name" value="NUDIX"/>
    <property type="match status" value="1"/>
</dbReference>
<evidence type="ECO:0000256" key="16">
    <source>
        <dbReference type="ARBA" id="ARBA00029673"/>
    </source>
</evidence>
<comment type="similarity">
    <text evidence="3 25">Belongs to the Nudix hydrolase family.</text>
</comment>
<protein>
    <recommendedName>
        <fullName evidence="15">Oxidized purine nucleoside triphosphate hydrolase</fullName>
        <ecNumber evidence="14">3.6.1.56</ecNumber>
    </recommendedName>
    <alternativeName>
        <fullName evidence="19">2-hydroxy-dATP diphosphatase</fullName>
    </alternativeName>
    <alternativeName>
        <fullName evidence="18">7,8-dihydro-8-oxoguanine triphosphatase</fullName>
    </alternativeName>
    <alternativeName>
        <fullName evidence="17">8-oxo-dGTPase</fullName>
    </alternativeName>
    <alternativeName>
        <fullName evidence="20">Methylated purine nucleoside triphosphate hydrolase</fullName>
    </alternativeName>
    <alternativeName>
        <fullName evidence="16">Nucleoside diphosphate-linked moiety X motif 1</fullName>
    </alternativeName>
</protein>
<comment type="catalytic activity">
    <reaction evidence="22">
        <text>O(6)-methyl-dGTP + H2O = O(6)-methyl-dGMP + diphosphate + H(+)</text>
        <dbReference type="Rhea" id="RHEA:67600"/>
        <dbReference type="ChEBI" id="CHEBI:15377"/>
        <dbReference type="ChEBI" id="CHEBI:15378"/>
        <dbReference type="ChEBI" id="CHEBI:33019"/>
        <dbReference type="ChEBI" id="CHEBI:169974"/>
        <dbReference type="ChEBI" id="CHEBI:169975"/>
    </reaction>
    <physiologicalReaction direction="left-to-right" evidence="22">
        <dbReference type="Rhea" id="RHEA:67601"/>
    </physiologicalReaction>
</comment>
<evidence type="ECO:0000256" key="1">
    <source>
        <dbReference type="ARBA" id="ARBA00001946"/>
    </source>
</evidence>
<organism evidence="27 28">
    <name type="scientific">Acidaminococcus fermentans</name>
    <dbReference type="NCBI Taxonomy" id="905"/>
    <lineage>
        <taxon>Bacteria</taxon>
        <taxon>Bacillati</taxon>
        <taxon>Bacillota</taxon>
        <taxon>Negativicutes</taxon>
        <taxon>Acidaminococcales</taxon>
        <taxon>Acidaminococcaceae</taxon>
        <taxon>Acidaminococcus</taxon>
    </lineage>
</organism>
<evidence type="ECO:0000313" key="28">
    <source>
        <dbReference type="Proteomes" id="UP000182379"/>
    </source>
</evidence>
<dbReference type="AlphaFoldDB" id="A0A1H3AY75"/>
<dbReference type="PRINTS" id="PR01403">
    <property type="entry name" value="8OXTPHPHTASE"/>
</dbReference>
<evidence type="ECO:0000256" key="19">
    <source>
        <dbReference type="ARBA" id="ARBA00031927"/>
    </source>
</evidence>
<reference evidence="27 28" key="1">
    <citation type="submission" date="2016-10" db="EMBL/GenBank/DDBJ databases">
        <authorList>
            <person name="Varghese N."/>
            <person name="Submissions S."/>
        </authorList>
    </citation>
    <scope>NUCLEOTIDE SEQUENCE [LARGE SCALE GENOMIC DNA]</scope>
    <source>
        <strain evidence="27 28">WCC6</strain>
    </source>
</reference>
<dbReference type="SUPFAM" id="SSF55811">
    <property type="entry name" value="Nudix"/>
    <property type="match status" value="1"/>
</dbReference>
<comment type="catalytic activity">
    <reaction evidence="10">
        <text>8-oxo-dATP + H2O = 8-oxo-dAMP + diphosphate + H(+)</text>
        <dbReference type="Rhea" id="RHEA:65396"/>
        <dbReference type="ChEBI" id="CHEBI:15377"/>
        <dbReference type="ChEBI" id="CHEBI:15378"/>
        <dbReference type="ChEBI" id="CHEBI:33019"/>
        <dbReference type="ChEBI" id="CHEBI:71361"/>
        <dbReference type="ChEBI" id="CHEBI:172871"/>
    </reaction>
    <physiologicalReaction direction="left-to-right" evidence="10">
        <dbReference type="Rhea" id="RHEA:65397"/>
    </physiologicalReaction>
</comment>
<dbReference type="RefSeq" id="WP_074708441.1">
    <property type="nucleotide sequence ID" value="NZ_CAMEFB010000012.1"/>
</dbReference>
<evidence type="ECO:0000256" key="24">
    <source>
        <dbReference type="ARBA" id="ARBA00053094"/>
    </source>
</evidence>
<accession>A0A1H3AY75</accession>
<comment type="catalytic activity">
    <reaction evidence="23">
        <text>N(6)-methyl-dATP + H2O = N(6)-methyl-dAMP + diphosphate + H(+)</text>
        <dbReference type="Rhea" id="RHEA:67604"/>
        <dbReference type="ChEBI" id="CHEBI:15377"/>
        <dbReference type="ChEBI" id="CHEBI:15378"/>
        <dbReference type="ChEBI" id="CHEBI:33019"/>
        <dbReference type="ChEBI" id="CHEBI:169976"/>
        <dbReference type="ChEBI" id="CHEBI:172872"/>
    </reaction>
    <physiologicalReaction direction="left-to-right" evidence="23">
        <dbReference type="Rhea" id="RHEA:67605"/>
    </physiologicalReaction>
</comment>
<evidence type="ECO:0000256" key="20">
    <source>
        <dbReference type="ARBA" id="ARBA00032071"/>
    </source>
</evidence>
<dbReference type="GO" id="GO:0008828">
    <property type="term" value="F:dATP diphosphatase activity"/>
    <property type="evidence" value="ECO:0007669"/>
    <property type="project" value="UniProtKB-EC"/>
</dbReference>
<evidence type="ECO:0000256" key="7">
    <source>
        <dbReference type="ARBA" id="ARBA00022801"/>
    </source>
</evidence>
<dbReference type="PRINTS" id="PR00502">
    <property type="entry name" value="NUDIXFAMILY"/>
</dbReference>